<accession>A0AA38LRB8</accession>
<name>A0AA38LRB8_9TREE</name>
<organism evidence="2 3">
    <name type="scientific">Dioszegia hungarica</name>
    <dbReference type="NCBI Taxonomy" id="4972"/>
    <lineage>
        <taxon>Eukaryota</taxon>
        <taxon>Fungi</taxon>
        <taxon>Dikarya</taxon>
        <taxon>Basidiomycota</taxon>
        <taxon>Agaricomycotina</taxon>
        <taxon>Tremellomycetes</taxon>
        <taxon>Tremellales</taxon>
        <taxon>Bulleribasidiaceae</taxon>
        <taxon>Dioszegia</taxon>
    </lineage>
</organism>
<dbReference type="RefSeq" id="XP_052944079.1">
    <property type="nucleotide sequence ID" value="XM_053090380.1"/>
</dbReference>
<comment type="caution">
    <text evidence="2">The sequence shown here is derived from an EMBL/GenBank/DDBJ whole genome shotgun (WGS) entry which is preliminary data.</text>
</comment>
<dbReference type="Proteomes" id="UP001164286">
    <property type="component" value="Unassembled WGS sequence"/>
</dbReference>
<dbReference type="InterPro" id="IPR023631">
    <property type="entry name" value="Amidase_dom"/>
</dbReference>
<dbReference type="GeneID" id="77729585"/>
<dbReference type="SUPFAM" id="SSF75304">
    <property type="entry name" value="Amidase signature (AS) enzymes"/>
    <property type="match status" value="1"/>
</dbReference>
<dbReference type="EMBL" id="JAKWFO010000008">
    <property type="protein sequence ID" value="KAI9634302.1"/>
    <property type="molecule type" value="Genomic_DNA"/>
</dbReference>
<keyword evidence="3" id="KW-1185">Reference proteome</keyword>
<dbReference type="Gene3D" id="3.90.1300.10">
    <property type="entry name" value="Amidase signature (AS) domain"/>
    <property type="match status" value="1"/>
</dbReference>
<sequence>MPLPASINLLQTSITELSLLLDAGTITSVDLVGAYIDNIEKNNIAGLGLHAIIQVAPLDSVFQIAAVLDQERRDGAIRGPLHGIPILVKDNIATASELGMATSAGNTALLESVVSGEAEAIKRMRNAGAIILAKTNLTELSNFRGKGLPHGWSAVGGQTSSAYVQGGYANGGDPIGSSSGSAVGISAGFGAIGLGTETFGSIVNAASRAALYCVRPTTGLIPNEGTVPVSYTADTIGPMGFTSTDVAIVLDTLAQTDGKYLRAARVPTMAGLQIGLVRRNFLDEADGRSILSQTDVDESIGAVYSAVTAMRQAGADINDVNMDINAADCDELLSIQFAIWRTDIKEDMAEYLGRPKTSPVRTLAELVEWNLKHAAEELPPNAPNQDIFVQALNAPPRDSDEYRLLQARAADIAVKRGLDLIFEEHKLDAAIFVTELGIPYGAAPLGNSKNGAPFGITFAVKPNEEEKLISIMSEYESITPQRRIPDHM</sequence>
<evidence type="ECO:0000259" key="1">
    <source>
        <dbReference type="Pfam" id="PF01425"/>
    </source>
</evidence>
<feature type="domain" description="Amidase" evidence="1">
    <location>
        <begin position="32"/>
        <end position="432"/>
    </location>
</feature>
<dbReference type="PANTHER" id="PTHR42678:SF34">
    <property type="entry name" value="OS04G0183300 PROTEIN"/>
    <property type="match status" value="1"/>
</dbReference>
<proteinExistence type="predicted"/>
<protein>
    <submittedName>
        <fullName evidence="2">Amidase signature domain-containing protein</fullName>
    </submittedName>
</protein>
<gene>
    <name evidence="2" type="ORF">MKK02DRAFT_38976</name>
</gene>
<reference evidence="2" key="1">
    <citation type="journal article" date="2022" name="G3 (Bethesda)">
        <title>High quality genome of the basidiomycete yeast Dioszegia hungarica PDD-24b-2 isolated from cloud water.</title>
        <authorList>
            <person name="Jarrige D."/>
            <person name="Haridas S."/>
            <person name="Bleykasten-Grosshans C."/>
            <person name="Joly M."/>
            <person name="Nadalig T."/>
            <person name="Sancelme M."/>
            <person name="Vuilleumier S."/>
            <person name="Grigoriev I.V."/>
            <person name="Amato P."/>
            <person name="Bringel F."/>
        </authorList>
    </citation>
    <scope>NUCLEOTIDE SEQUENCE</scope>
    <source>
        <strain evidence="2">PDD-24b-2</strain>
    </source>
</reference>
<dbReference type="PANTHER" id="PTHR42678">
    <property type="entry name" value="AMIDASE"/>
    <property type="match status" value="1"/>
</dbReference>
<dbReference type="Pfam" id="PF01425">
    <property type="entry name" value="Amidase"/>
    <property type="match status" value="1"/>
</dbReference>
<evidence type="ECO:0000313" key="3">
    <source>
        <dbReference type="Proteomes" id="UP001164286"/>
    </source>
</evidence>
<evidence type="ECO:0000313" key="2">
    <source>
        <dbReference type="EMBL" id="KAI9634302.1"/>
    </source>
</evidence>
<dbReference type="InterPro" id="IPR036928">
    <property type="entry name" value="AS_sf"/>
</dbReference>
<dbReference type="AlphaFoldDB" id="A0AA38LRB8"/>